<evidence type="ECO:0000313" key="3">
    <source>
        <dbReference type="EMBL" id="PWK85855.1"/>
    </source>
</evidence>
<dbReference type="OrthoDB" id="7068897at2"/>
<proteinExistence type="predicted"/>
<feature type="chain" id="PRO_5016439798" evidence="2">
    <location>
        <begin position="26"/>
        <end position="148"/>
    </location>
</feature>
<evidence type="ECO:0000256" key="2">
    <source>
        <dbReference type="SAM" id="SignalP"/>
    </source>
</evidence>
<dbReference type="InterPro" id="IPR022053">
    <property type="entry name" value="DUF3613"/>
</dbReference>
<gene>
    <name evidence="3" type="ORF">C7456_108151</name>
</gene>
<protein>
    <submittedName>
        <fullName evidence="3">Uncharacterized protein DUF3613</fullName>
    </submittedName>
</protein>
<dbReference type="EMBL" id="QGHC01000008">
    <property type="protein sequence ID" value="PWK85855.1"/>
    <property type="molecule type" value="Genomic_DNA"/>
</dbReference>
<feature type="signal peptide" evidence="2">
    <location>
        <begin position="1"/>
        <end position="25"/>
    </location>
</feature>
<sequence length="148" mass="15161">MNRHPLRRALVAAAVLSLPPLAATAQQAPITGRMMQGAPAPSAAPAPAPAAGDRTAPVESAVPASPPAADAPDALSPVVPADEESRDALGAVTRQLLRLQVDGTRAGGRLPVLGDEASASYRRYLQSFEHPIPEFYETAVGKANAGGR</sequence>
<dbReference type="Pfam" id="PF12266">
    <property type="entry name" value="DUF3613"/>
    <property type="match status" value="1"/>
</dbReference>
<dbReference type="AlphaFoldDB" id="A0A316I0J1"/>
<feature type="region of interest" description="Disordered" evidence="1">
    <location>
        <begin position="34"/>
        <end position="87"/>
    </location>
</feature>
<dbReference type="RefSeq" id="WP_109723981.1">
    <property type="nucleotide sequence ID" value="NZ_MSZV01000013.1"/>
</dbReference>
<evidence type="ECO:0000313" key="4">
    <source>
        <dbReference type="Proteomes" id="UP000245812"/>
    </source>
</evidence>
<accession>A0A316I0J1</accession>
<reference evidence="3 4" key="1">
    <citation type="submission" date="2018-05" db="EMBL/GenBank/DDBJ databases">
        <title>Genomic Encyclopedia of Type Strains, Phase IV (KMG-IV): sequencing the most valuable type-strain genomes for metagenomic binning, comparative biology and taxonomic classification.</title>
        <authorList>
            <person name="Goeker M."/>
        </authorList>
    </citation>
    <scope>NUCLEOTIDE SEQUENCE [LARGE SCALE GENOMIC DNA]</scope>
    <source>
        <strain evidence="3 4">DSM 14263</strain>
    </source>
</reference>
<evidence type="ECO:0000256" key="1">
    <source>
        <dbReference type="SAM" id="MobiDB-lite"/>
    </source>
</evidence>
<keyword evidence="4" id="KW-1185">Reference proteome</keyword>
<dbReference type="Proteomes" id="UP000245812">
    <property type="component" value="Unassembled WGS sequence"/>
</dbReference>
<name>A0A316I0J1_9GAMM</name>
<organism evidence="3 4">
    <name type="scientific">Fulvimonas soli</name>
    <dbReference type="NCBI Taxonomy" id="155197"/>
    <lineage>
        <taxon>Bacteria</taxon>
        <taxon>Pseudomonadati</taxon>
        <taxon>Pseudomonadota</taxon>
        <taxon>Gammaproteobacteria</taxon>
        <taxon>Lysobacterales</taxon>
        <taxon>Rhodanobacteraceae</taxon>
        <taxon>Fulvimonas</taxon>
    </lineage>
</organism>
<keyword evidence="2" id="KW-0732">Signal</keyword>
<feature type="compositionally biased region" description="Low complexity" evidence="1">
    <location>
        <begin position="49"/>
        <end position="80"/>
    </location>
</feature>
<comment type="caution">
    <text evidence="3">The sequence shown here is derived from an EMBL/GenBank/DDBJ whole genome shotgun (WGS) entry which is preliminary data.</text>
</comment>